<dbReference type="AlphaFoldDB" id="A0A0D0BQX4"/>
<dbReference type="Pfam" id="PF13489">
    <property type="entry name" value="Methyltransf_23"/>
    <property type="match status" value="1"/>
</dbReference>
<dbReference type="Proteomes" id="UP000053593">
    <property type="component" value="Unassembled WGS sequence"/>
</dbReference>
<dbReference type="PANTHER" id="PTHR43591">
    <property type="entry name" value="METHYLTRANSFERASE"/>
    <property type="match status" value="1"/>
</dbReference>
<reference evidence="1 2" key="1">
    <citation type="submission" date="2014-04" db="EMBL/GenBank/DDBJ databases">
        <title>Evolutionary Origins and Diversification of the Mycorrhizal Mutualists.</title>
        <authorList>
            <consortium name="DOE Joint Genome Institute"/>
            <consortium name="Mycorrhizal Genomics Consortium"/>
            <person name="Kohler A."/>
            <person name="Kuo A."/>
            <person name="Nagy L.G."/>
            <person name="Floudas D."/>
            <person name="Copeland A."/>
            <person name="Barry K.W."/>
            <person name="Cichocki N."/>
            <person name="Veneault-Fourrey C."/>
            <person name="LaButti K."/>
            <person name="Lindquist E.A."/>
            <person name="Lipzen A."/>
            <person name="Lundell T."/>
            <person name="Morin E."/>
            <person name="Murat C."/>
            <person name="Riley R."/>
            <person name="Ohm R."/>
            <person name="Sun H."/>
            <person name="Tunlid A."/>
            <person name="Henrissat B."/>
            <person name="Grigoriev I.V."/>
            <person name="Hibbett D.S."/>
            <person name="Martin F."/>
        </authorList>
    </citation>
    <scope>NUCLEOTIDE SEQUENCE [LARGE SCALE GENOMIC DNA]</scope>
    <source>
        <strain evidence="1 2">FD-317 M1</strain>
    </source>
</reference>
<evidence type="ECO:0000313" key="2">
    <source>
        <dbReference type="Proteomes" id="UP000053593"/>
    </source>
</evidence>
<dbReference type="SUPFAM" id="SSF53335">
    <property type="entry name" value="S-adenosyl-L-methionine-dependent methyltransferases"/>
    <property type="match status" value="1"/>
</dbReference>
<keyword evidence="2" id="KW-1185">Reference proteome</keyword>
<dbReference type="CDD" id="cd02440">
    <property type="entry name" value="AdoMet_MTases"/>
    <property type="match status" value="1"/>
</dbReference>
<dbReference type="InterPro" id="IPR029063">
    <property type="entry name" value="SAM-dependent_MTases_sf"/>
</dbReference>
<dbReference type="Gene3D" id="3.40.50.150">
    <property type="entry name" value="Vaccinia Virus protein VP39"/>
    <property type="match status" value="1"/>
</dbReference>
<dbReference type="PANTHER" id="PTHR43591:SF50">
    <property type="entry name" value="METHYLTRANSFERASE DOMAIN-CONTAINING PROTEIN-RELATED"/>
    <property type="match status" value="1"/>
</dbReference>
<name>A0A0D0BQX4_9AGAR</name>
<dbReference type="EMBL" id="KN834790">
    <property type="protein sequence ID" value="KIK57591.1"/>
    <property type="molecule type" value="Genomic_DNA"/>
</dbReference>
<evidence type="ECO:0008006" key="3">
    <source>
        <dbReference type="Google" id="ProtNLM"/>
    </source>
</evidence>
<proteinExistence type="predicted"/>
<accession>A0A0D0BQX4</accession>
<evidence type="ECO:0000313" key="1">
    <source>
        <dbReference type="EMBL" id="KIK57591.1"/>
    </source>
</evidence>
<gene>
    <name evidence="1" type="ORF">GYMLUDRAFT_753485</name>
</gene>
<dbReference type="HOGENOM" id="CLU_010595_9_3_1"/>
<sequence>MRQNNMSFPLMSPKLRAFENRLSLAPLELQTGDRVLESGAGTGIWASEFAQQNKEEGIMLNIECIDISDRQFPSTHPSNVNFSVHSVVDLPAEWTGTFSYAHQRLLIGAMNDSRWRQAVGELFRVLSPGGWVELVEPDASGYHFDTGPWSKKLKSMCLAMCAETGIIDNLGTFLLPILAEVGFVDVRREVRLVPIGRSGENGYRSEEWRDMWGGMKQPWLSADGYGIAKTEEEIEELLQGSAQEWNNSTDAGTTFCTILARKP</sequence>
<organism evidence="1 2">
    <name type="scientific">Collybiopsis luxurians FD-317 M1</name>
    <dbReference type="NCBI Taxonomy" id="944289"/>
    <lineage>
        <taxon>Eukaryota</taxon>
        <taxon>Fungi</taxon>
        <taxon>Dikarya</taxon>
        <taxon>Basidiomycota</taxon>
        <taxon>Agaricomycotina</taxon>
        <taxon>Agaricomycetes</taxon>
        <taxon>Agaricomycetidae</taxon>
        <taxon>Agaricales</taxon>
        <taxon>Marasmiineae</taxon>
        <taxon>Omphalotaceae</taxon>
        <taxon>Collybiopsis</taxon>
        <taxon>Collybiopsis luxurians</taxon>
    </lineage>
</organism>
<dbReference type="OrthoDB" id="184880at2759"/>
<protein>
    <recommendedName>
        <fullName evidence="3">Methyltransferase domain-containing protein</fullName>
    </recommendedName>
</protein>